<name>A0A1A9UFW0_GLOAU</name>
<keyword evidence="2" id="KW-1185">Reference proteome</keyword>
<protein>
    <submittedName>
        <fullName evidence="1">Uncharacterized protein</fullName>
    </submittedName>
</protein>
<dbReference type="VEuPathDB" id="VectorBase:GAUT003563"/>
<evidence type="ECO:0000313" key="1">
    <source>
        <dbReference type="EnsemblMetazoa" id="GAUT003563-PA"/>
    </source>
</evidence>
<organism evidence="1 2">
    <name type="scientific">Glossina austeni</name>
    <name type="common">Savannah tsetse fly</name>
    <dbReference type="NCBI Taxonomy" id="7395"/>
    <lineage>
        <taxon>Eukaryota</taxon>
        <taxon>Metazoa</taxon>
        <taxon>Ecdysozoa</taxon>
        <taxon>Arthropoda</taxon>
        <taxon>Hexapoda</taxon>
        <taxon>Insecta</taxon>
        <taxon>Pterygota</taxon>
        <taxon>Neoptera</taxon>
        <taxon>Endopterygota</taxon>
        <taxon>Diptera</taxon>
        <taxon>Brachycera</taxon>
        <taxon>Muscomorpha</taxon>
        <taxon>Hippoboscoidea</taxon>
        <taxon>Glossinidae</taxon>
        <taxon>Glossina</taxon>
    </lineage>
</organism>
<proteinExistence type="predicted"/>
<dbReference type="AlphaFoldDB" id="A0A1A9UFW0"/>
<dbReference type="Proteomes" id="UP000078200">
    <property type="component" value="Unassembled WGS sequence"/>
</dbReference>
<sequence>MAQQTMHRVNLNRCIERDLFNYTIGIVLKTQIGYKQNNNTAATGNTHNIINSLYLHCKCLSTLRARSGSVFPFVDALATQTEMIGILT</sequence>
<dbReference type="EnsemblMetazoa" id="GAUT003563-RA">
    <property type="protein sequence ID" value="GAUT003563-PA"/>
    <property type="gene ID" value="GAUT003563"/>
</dbReference>
<accession>A0A1A9UFW0</accession>
<evidence type="ECO:0000313" key="2">
    <source>
        <dbReference type="Proteomes" id="UP000078200"/>
    </source>
</evidence>
<reference evidence="1" key="1">
    <citation type="submission" date="2020-05" db="UniProtKB">
        <authorList>
            <consortium name="EnsemblMetazoa"/>
        </authorList>
    </citation>
    <scope>IDENTIFICATION</scope>
    <source>
        <strain evidence="1">TTRI</strain>
    </source>
</reference>